<keyword evidence="2" id="KW-1133">Transmembrane helix</keyword>
<name>A0A1P8WHW5_9PLAN</name>
<organism evidence="3 4">
    <name type="scientific">Fuerstiella marisgermanici</name>
    <dbReference type="NCBI Taxonomy" id="1891926"/>
    <lineage>
        <taxon>Bacteria</taxon>
        <taxon>Pseudomonadati</taxon>
        <taxon>Planctomycetota</taxon>
        <taxon>Planctomycetia</taxon>
        <taxon>Planctomycetales</taxon>
        <taxon>Planctomycetaceae</taxon>
        <taxon>Fuerstiella</taxon>
    </lineage>
</organism>
<feature type="transmembrane region" description="Helical" evidence="2">
    <location>
        <begin position="91"/>
        <end position="110"/>
    </location>
</feature>
<feature type="region of interest" description="Disordered" evidence="1">
    <location>
        <begin position="169"/>
        <end position="197"/>
    </location>
</feature>
<dbReference type="AlphaFoldDB" id="A0A1P8WHW5"/>
<evidence type="ECO:0000256" key="2">
    <source>
        <dbReference type="SAM" id="Phobius"/>
    </source>
</evidence>
<evidence type="ECO:0000313" key="3">
    <source>
        <dbReference type="EMBL" id="APZ93645.1"/>
    </source>
</evidence>
<dbReference type="Proteomes" id="UP000187735">
    <property type="component" value="Chromosome"/>
</dbReference>
<evidence type="ECO:0000313" key="4">
    <source>
        <dbReference type="Proteomes" id="UP000187735"/>
    </source>
</evidence>
<accession>A0A1P8WHW5</accession>
<keyword evidence="2" id="KW-0812">Transmembrane</keyword>
<proteinExistence type="predicted"/>
<sequence length="197" mass="21050">MSEMTNRKQKYSDDQFWQAFQFVAGELSADQSELFELQMLDSPAMCEAVAEAVRLSSAVAAESNKAATVLSPTVVRCEAAMPRRSTSGKSAVAIVATVCCCLLLLLVVSIDSGSGSSVAATDKATVEAELLVSAWAAGFTDDFEDDVNLAETDQHELDVPDWMLAAVTLTDDEDPDSNDGVDAQADDRGRPENSLLF</sequence>
<dbReference type="KEGG" id="fmr:Fuma_03263"/>
<evidence type="ECO:0000256" key="1">
    <source>
        <dbReference type="SAM" id="MobiDB-lite"/>
    </source>
</evidence>
<dbReference type="EMBL" id="CP017641">
    <property type="protein sequence ID" value="APZ93645.1"/>
    <property type="molecule type" value="Genomic_DNA"/>
</dbReference>
<keyword evidence="2" id="KW-0472">Membrane</keyword>
<evidence type="ECO:0008006" key="5">
    <source>
        <dbReference type="Google" id="ProtNLM"/>
    </source>
</evidence>
<dbReference type="STRING" id="1891926.Fuma_03263"/>
<feature type="compositionally biased region" description="Acidic residues" evidence="1">
    <location>
        <begin position="170"/>
        <end position="179"/>
    </location>
</feature>
<reference evidence="3 4" key="1">
    <citation type="journal article" date="2016" name="Front. Microbiol.">
        <title>Fuerstia marisgermanicae gen. nov., sp. nov., an Unusual Member of the Phylum Planctomycetes from the German Wadden Sea.</title>
        <authorList>
            <person name="Kohn T."/>
            <person name="Heuer A."/>
            <person name="Jogler M."/>
            <person name="Vollmers J."/>
            <person name="Boedeker C."/>
            <person name="Bunk B."/>
            <person name="Rast P."/>
            <person name="Borchert D."/>
            <person name="Glockner I."/>
            <person name="Freese H.M."/>
            <person name="Klenk H.P."/>
            <person name="Overmann J."/>
            <person name="Kaster A.K."/>
            <person name="Rohde M."/>
            <person name="Wiegand S."/>
            <person name="Jogler C."/>
        </authorList>
    </citation>
    <scope>NUCLEOTIDE SEQUENCE [LARGE SCALE GENOMIC DNA]</scope>
    <source>
        <strain evidence="3 4">NH11</strain>
    </source>
</reference>
<keyword evidence="4" id="KW-1185">Reference proteome</keyword>
<protein>
    <recommendedName>
        <fullName evidence="5">Transmembrane protein</fullName>
    </recommendedName>
</protein>
<gene>
    <name evidence="3" type="ORF">Fuma_03263</name>
</gene>